<gene>
    <name evidence="1" type="ORF">FOT42_000400</name>
</gene>
<dbReference type="EMBL" id="VNIK02000001">
    <property type="protein sequence ID" value="KAB5491444.1"/>
    <property type="molecule type" value="Genomic_DNA"/>
</dbReference>
<dbReference type="GO" id="GO:0016740">
    <property type="term" value="F:transferase activity"/>
    <property type="evidence" value="ECO:0007669"/>
    <property type="project" value="UniProtKB-KW"/>
</dbReference>
<comment type="caution">
    <text evidence="1">The sequence shown here is derived from an EMBL/GenBank/DDBJ whole genome shotgun (WGS) entry which is preliminary data.</text>
</comment>
<sequence>MDPKKIIITIKRKAFGLLSGCFTNKIGETVGNNDEIKSILICRPNHRLGNLLLLSPLVQELESTFPNSEIDLLVNQSYASQLYQNYENVDQVIAFPRNPFKNPIKSIRAFVQFRSGNAGHRIPFSSEKIEHLPTRHKNLNFKSLTPNIEWLKFSGFGGLNHPAHPILDKKSKNLLFDIPFIPHQQESA</sequence>
<organism evidence="1 2">
    <name type="scientific">Flagellimonas hadalis</name>
    <dbReference type="NCBI Taxonomy" id="2597517"/>
    <lineage>
        <taxon>Bacteria</taxon>
        <taxon>Pseudomonadati</taxon>
        <taxon>Bacteroidota</taxon>
        <taxon>Flavobacteriia</taxon>
        <taxon>Flavobacteriales</taxon>
        <taxon>Flavobacteriaceae</taxon>
        <taxon>Flagellimonas</taxon>
    </lineage>
</organism>
<dbReference type="RefSeq" id="WP_151888600.1">
    <property type="nucleotide sequence ID" value="NZ_VNIK02000001.1"/>
</dbReference>
<dbReference type="OrthoDB" id="9797795at2"/>
<accession>A0A5N5IT97</accession>
<dbReference type="Proteomes" id="UP000319204">
    <property type="component" value="Unassembled WGS sequence"/>
</dbReference>
<keyword evidence="2" id="KW-1185">Reference proteome</keyword>
<protein>
    <submittedName>
        <fullName evidence="1">Glycosyltransferase family 9 protein</fullName>
    </submittedName>
</protein>
<dbReference type="AlphaFoldDB" id="A0A5N5IT97"/>
<evidence type="ECO:0000313" key="2">
    <source>
        <dbReference type="Proteomes" id="UP000319204"/>
    </source>
</evidence>
<name>A0A5N5IT97_9FLAO</name>
<dbReference type="Gene3D" id="3.40.50.2000">
    <property type="entry name" value="Glycogen Phosphorylase B"/>
    <property type="match status" value="1"/>
</dbReference>
<evidence type="ECO:0000313" key="1">
    <source>
        <dbReference type="EMBL" id="KAB5491444.1"/>
    </source>
</evidence>
<dbReference type="SUPFAM" id="SSF53756">
    <property type="entry name" value="UDP-Glycosyltransferase/glycogen phosphorylase"/>
    <property type="match status" value="1"/>
</dbReference>
<proteinExistence type="predicted"/>
<reference evidence="1" key="1">
    <citation type="submission" date="2019-10" db="EMBL/GenBank/DDBJ databases">
        <title>Muricauda hadale sp. nov., a piezophilic bacterium isolated from hadopelagic water of the Mariana Trench.</title>
        <authorList>
            <person name="Wei Y."/>
        </authorList>
    </citation>
    <scope>NUCLEOTIDE SEQUENCE [LARGE SCALE GENOMIC DNA]</scope>
    <source>
        <strain evidence="1">MT-229</strain>
    </source>
</reference>